<evidence type="ECO:0000313" key="2">
    <source>
        <dbReference type="Proteomes" id="UP000247416"/>
    </source>
</evidence>
<dbReference type="RefSeq" id="WP_107937539.1">
    <property type="nucleotide sequence ID" value="NZ_CP085009.1"/>
</dbReference>
<keyword evidence="2" id="KW-1185">Reference proteome</keyword>
<comment type="caution">
    <text evidence="1">The sequence shown here is derived from an EMBL/GenBank/DDBJ whole genome shotgun (WGS) entry which is preliminary data.</text>
</comment>
<dbReference type="AlphaFoldDB" id="A0A318TCQ1"/>
<protein>
    <submittedName>
        <fullName evidence="1">Uncharacterized protein</fullName>
    </submittedName>
</protein>
<reference evidence="1 2" key="1">
    <citation type="submission" date="2018-06" db="EMBL/GenBank/DDBJ databases">
        <title>Genomic Encyclopedia of Archaeal and Bacterial Type Strains, Phase II (KMG-II): from individual species to whole genera.</title>
        <authorList>
            <person name="Goeker M."/>
        </authorList>
    </citation>
    <scope>NUCLEOTIDE SEQUENCE [LARGE SCALE GENOMIC DNA]</scope>
    <source>
        <strain evidence="1 2">KACC 16626</strain>
    </source>
</reference>
<dbReference type="EMBL" id="QJTJ01000040">
    <property type="protein sequence ID" value="PYF02494.1"/>
    <property type="molecule type" value="Genomic_DNA"/>
</dbReference>
<sequence length="193" mass="22683">MQFSKLKKTIEGFLCAALRGRVELHAAVYRHSHDERSRVWFTFDKEEILSAADLSYSMMLYKREQELKELNNLKPIPYNTDWDVMLNSPEREALIAASEQAEEELMRAGEWESWHLYSALMKYPHLSIKDALIEDDPLIRAFALFDRRVGKRRLSKIDHFEHPIEEKFFQIRCMAEGLNRGEEMNGTSISDLN</sequence>
<name>A0A318TCQ1_9BACL</name>
<accession>A0A318TCQ1</accession>
<evidence type="ECO:0000313" key="1">
    <source>
        <dbReference type="EMBL" id="PYF02494.1"/>
    </source>
</evidence>
<dbReference type="Proteomes" id="UP000247416">
    <property type="component" value="Unassembled WGS sequence"/>
</dbReference>
<dbReference type="InterPro" id="IPR057955">
    <property type="entry name" value="SF0329-like"/>
</dbReference>
<dbReference type="OrthoDB" id="9815878at2"/>
<proteinExistence type="predicted"/>
<organism evidence="1 2">
    <name type="scientific">Ureibacillus chungkukjangi</name>
    <dbReference type="NCBI Taxonomy" id="1202712"/>
    <lineage>
        <taxon>Bacteria</taxon>
        <taxon>Bacillati</taxon>
        <taxon>Bacillota</taxon>
        <taxon>Bacilli</taxon>
        <taxon>Bacillales</taxon>
        <taxon>Caryophanaceae</taxon>
        <taxon>Ureibacillus</taxon>
    </lineage>
</organism>
<dbReference type="Pfam" id="PF25753">
    <property type="entry name" value="SF0329"/>
    <property type="match status" value="1"/>
</dbReference>
<gene>
    <name evidence="1" type="ORF">BJ095_14013</name>
</gene>